<name>A0A8S5QU65_9CAUD</name>
<organism evidence="1">
    <name type="scientific">Siphoviridae sp. ctf4O12</name>
    <dbReference type="NCBI Taxonomy" id="2826410"/>
    <lineage>
        <taxon>Viruses</taxon>
        <taxon>Duplodnaviria</taxon>
        <taxon>Heunggongvirae</taxon>
        <taxon>Uroviricota</taxon>
        <taxon>Caudoviricetes</taxon>
    </lineage>
</organism>
<proteinExistence type="predicted"/>
<evidence type="ECO:0000313" key="1">
    <source>
        <dbReference type="EMBL" id="DAE22371.1"/>
    </source>
</evidence>
<sequence length="82" mass="9243">MPEKYDREAELRDLLDTAREAIRVAKPDSLSALLNAANKLSRDLYELENPVSSASPTPPKGREETAVDIFKARMRKRDTRAS</sequence>
<accession>A0A8S5QU65</accession>
<protein>
    <submittedName>
        <fullName evidence="1">Uncharacterized protein</fullName>
    </submittedName>
</protein>
<dbReference type="EMBL" id="BK015732">
    <property type="protein sequence ID" value="DAE22371.1"/>
    <property type="molecule type" value="Genomic_DNA"/>
</dbReference>
<reference evidence="1" key="1">
    <citation type="journal article" date="2021" name="Proc. Natl. Acad. Sci. U.S.A.">
        <title>A Catalog of Tens of Thousands of Viruses from Human Metagenomes Reveals Hidden Associations with Chronic Diseases.</title>
        <authorList>
            <person name="Tisza M.J."/>
            <person name="Buck C.B."/>
        </authorList>
    </citation>
    <scope>NUCLEOTIDE SEQUENCE</scope>
    <source>
        <strain evidence="1">Ctf4O12</strain>
    </source>
</reference>